<accession>A0A6M3KPZ3</accession>
<name>A0A6M3KPZ3_9ZZZZ</name>
<dbReference type="EMBL" id="MT141503">
    <property type="protein sequence ID" value="QJA63686.1"/>
    <property type="molecule type" value="Genomic_DNA"/>
</dbReference>
<gene>
    <name evidence="2" type="ORF">MM415A00274_0011</name>
    <name evidence="1" type="ORF">MM415B00593_0013</name>
</gene>
<evidence type="ECO:0000313" key="2">
    <source>
        <dbReference type="EMBL" id="QJA83554.1"/>
    </source>
</evidence>
<proteinExistence type="predicted"/>
<organism evidence="2">
    <name type="scientific">viral metagenome</name>
    <dbReference type="NCBI Taxonomy" id="1070528"/>
    <lineage>
        <taxon>unclassified sequences</taxon>
        <taxon>metagenomes</taxon>
        <taxon>organismal metagenomes</taxon>
    </lineage>
</organism>
<protein>
    <submittedName>
        <fullName evidence="2">Putative capsid protein</fullName>
    </submittedName>
</protein>
<sequence>MAGVITTGSNPKALLPGIKAFWGMAYDEYKPEWKSCFKLDTSERNYEEVVAMTGMGLAPVKGEGAALMNDDMKQAYVTRFINIAYALGYAITREEMADVLYPQLARQRTEALAFSMHQTKENVAANIFNRAYDGAYLGGDGVCMVSAAHPTEGGVQSNTLAVAADLSEASLEDALIDISNFRDNRNNHISIKGQSLLVPWQLVFEATRILRNPERPDTADRDINAIYTLGLLPGGIIGSHYLTDTDAWFVLTNIPSGLMYFEREAVRIENDNDFYTKNELVSAYERYAFGWADWRGVYGSPGV</sequence>
<reference evidence="2" key="1">
    <citation type="submission" date="2020-03" db="EMBL/GenBank/DDBJ databases">
        <title>The deep terrestrial virosphere.</title>
        <authorList>
            <person name="Holmfeldt K."/>
            <person name="Nilsson E."/>
            <person name="Simone D."/>
            <person name="Lopez-Fernandez M."/>
            <person name="Wu X."/>
            <person name="de Brujin I."/>
            <person name="Lundin D."/>
            <person name="Andersson A."/>
            <person name="Bertilsson S."/>
            <person name="Dopson M."/>
        </authorList>
    </citation>
    <scope>NUCLEOTIDE SEQUENCE</scope>
    <source>
        <strain evidence="2">MM415A00274</strain>
        <strain evidence="1">MM415B00593</strain>
    </source>
</reference>
<evidence type="ECO:0000313" key="1">
    <source>
        <dbReference type="EMBL" id="QJA63686.1"/>
    </source>
</evidence>
<dbReference type="AlphaFoldDB" id="A0A6M3KPZ3"/>
<dbReference type="EMBL" id="MT142513">
    <property type="protein sequence ID" value="QJA83554.1"/>
    <property type="molecule type" value="Genomic_DNA"/>
</dbReference>